<gene>
    <name evidence="2" type="ORF">HZS54_21810</name>
</gene>
<dbReference type="AlphaFoldDB" id="A0A7D5T6D7"/>
<sequence length="77" mass="7798">MTDFGPAETPEDRFWSALNVGVLALVAGAVSVALHRFTGSWPAEAGGVVAVVFAVAGVALVGYSAARRVRSGDPLVG</sequence>
<evidence type="ECO:0000256" key="1">
    <source>
        <dbReference type="SAM" id="Phobius"/>
    </source>
</evidence>
<keyword evidence="1" id="KW-1133">Transmembrane helix</keyword>
<feature type="transmembrane region" description="Helical" evidence="1">
    <location>
        <begin position="14"/>
        <end position="34"/>
    </location>
</feature>
<dbReference type="Proteomes" id="UP000509346">
    <property type="component" value="Chromosome"/>
</dbReference>
<accession>A0A7D5T6D7</accession>
<dbReference type="RefSeq" id="WP_179919207.1">
    <property type="nucleotide sequence ID" value="NZ_CP058909.1"/>
</dbReference>
<evidence type="ECO:0000313" key="2">
    <source>
        <dbReference type="EMBL" id="QLH84111.1"/>
    </source>
</evidence>
<dbReference type="GeneID" id="56085285"/>
<protein>
    <submittedName>
        <fullName evidence="2">Uncharacterized protein</fullName>
    </submittedName>
</protein>
<keyword evidence="1" id="KW-0472">Membrane</keyword>
<keyword evidence="1" id="KW-0812">Transmembrane</keyword>
<name>A0A7D5T6D7_9EURY</name>
<proteinExistence type="predicted"/>
<dbReference type="KEGG" id="hpel:HZS54_21810"/>
<reference evidence="2 3" key="1">
    <citation type="submission" date="2020-07" db="EMBL/GenBank/DDBJ databases">
        <title>Halosimplex litoreum sp. nov. and Halosimplex rubrum sp. nov., isolated from different salt environments.</title>
        <authorList>
            <person name="Cui H."/>
        </authorList>
    </citation>
    <scope>NUCLEOTIDE SEQUENCE [LARGE SCALE GENOMIC DNA]</scope>
    <source>
        <strain evidence="2 3">R2</strain>
    </source>
</reference>
<feature type="transmembrane region" description="Helical" evidence="1">
    <location>
        <begin position="46"/>
        <end position="66"/>
    </location>
</feature>
<keyword evidence="3" id="KW-1185">Reference proteome</keyword>
<organism evidence="2 3">
    <name type="scientific">Halosimplex pelagicum</name>
    <dbReference type="NCBI Taxonomy" id="869886"/>
    <lineage>
        <taxon>Archaea</taxon>
        <taxon>Methanobacteriati</taxon>
        <taxon>Methanobacteriota</taxon>
        <taxon>Stenosarchaea group</taxon>
        <taxon>Halobacteria</taxon>
        <taxon>Halobacteriales</taxon>
        <taxon>Haloarculaceae</taxon>
        <taxon>Halosimplex</taxon>
    </lineage>
</organism>
<dbReference type="EMBL" id="CP058909">
    <property type="protein sequence ID" value="QLH84111.1"/>
    <property type="molecule type" value="Genomic_DNA"/>
</dbReference>
<evidence type="ECO:0000313" key="3">
    <source>
        <dbReference type="Proteomes" id="UP000509346"/>
    </source>
</evidence>